<proteinExistence type="predicted"/>
<reference evidence="1 2" key="1">
    <citation type="journal article" date="2019" name="Genome Biol. Evol.">
        <title>Insights into the evolution of the New World diploid cottons (Gossypium, subgenus Houzingenia) based on genome sequencing.</title>
        <authorList>
            <person name="Grover C.E."/>
            <person name="Arick M.A. 2nd"/>
            <person name="Thrash A."/>
            <person name="Conover J.L."/>
            <person name="Sanders W.S."/>
            <person name="Peterson D.G."/>
            <person name="Frelichowski J.E."/>
            <person name="Scheffler J.A."/>
            <person name="Scheffler B.E."/>
            <person name="Wendel J.F."/>
        </authorList>
    </citation>
    <scope>NUCLEOTIDE SEQUENCE [LARGE SCALE GENOMIC DNA]</scope>
    <source>
        <strain evidence="1">57</strain>
        <tissue evidence="1">Leaf</tissue>
    </source>
</reference>
<dbReference type="Proteomes" id="UP000593573">
    <property type="component" value="Unassembled WGS sequence"/>
</dbReference>
<accession>A0A7J8W9B9</accession>
<sequence>MKKRIKELETTLQNCKIRIESRDHIMGKVVVQIREVANHIQTLAVQADILSVKYELETDRGQELALLLKKIRILTKTKDMDQRLERLEQFQKEMANERAA</sequence>
<keyword evidence="2" id="KW-1185">Reference proteome</keyword>
<dbReference type="EMBL" id="JABFAB010241151">
    <property type="protein sequence ID" value="MBA0671513.1"/>
    <property type="molecule type" value="Genomic_DNA"/>
</dbReference>
<evidence type="ECO:0000313" key="2">
    <source>
        <dbReference type="Proteomes" id="UP000593573"/>
    </source>
</evidence>
<evidence type="ECO:0000313" key="1">
    <source>
        <dbReference type="EMBL" id="MBA0671513.1"/>
    </source>
</evidence>
<gene>
    <name evidence="1" type="ORF">Goklo_024119</name>
</gene>
<comment type="caution">
    <text evidence="1">The sequence shown here is derived from an EMBL/GenBank/DDBJ whole genome shotgun (WGS) entry which is preliminary data.</text>
</comment>
<protein>
    <submittedName>
        <fullName evidence="1">Uncharacterized protein</fullName>
    </submittedName>
</protein>
<organism evidence="1 2">
    <name type="scientific">Gossypium klotzschianum</name>
    <dbReference type="NCBI Taxonomy" id="34286"/>
    <lineage>
        <taxon>Eukaryota</taxon>
        <taxon>Viridiplantae</taxon>
        <taxon>Streptophyta</taxon>
        <taxon>Embryophyta</taxon>
        <taxon>Tracheophyta</taxon>
        <taxon>Spermatophyta</taxon>
        <taxon>Magnoliopsida</taxon>
        <taxon>eudicotyledons</taxon>
        <taxon>Gunneridae</taxon>
        <taxon>Pentapetalae</taxon>
        <taxon>rosids</taxon>
        <taxon>malvids</taxon>
        <taxon>Malvales</taxon>
        <taxon>Malvaceae</taxon>
        <taxon>Malvoideae</taxon>
        <taxon>Gossypium</taxon>
    </lineage>
</organism>
<dbReference type="AlphaFoldDB" id="A0A7J8W9B9"/>
<name>A0A7J8W9B9_9ROSI</name>